<evidence type="ECO:0000256" key="1">
    <source>
        <dbReference type="ARBA" id="ARBA00001928"/>
    </source>
</evidence>
<keyword evidence="6" id="KW-0865">Zymogen</keyword>
<comment type="caution">
    <text evidence="10">The sequence shown here is derived from an EMBL/GenBank/DDBJ whole genome shotgun (WGS) entry which is preliminary data.</text>
</comment>
<dbReference type="GO" id="GO:0004014">
    <property type="term" value="F:adenosylmethionine decarboxylase activity"/>
    <property type="evidence" value="ECO:0007669"/>
    <property type="project" value="InterPro"/>
</dbReference>
<dbReference type="AlphaFoldDB" id="A0A2H0RIU4"/>
<dbReference type="SUPFAM" id="SSF56276">
    <property type="entry name" value="S-adenosylmethionine decarboxylase"/>
    <property type="match status" value="1"/>
</dbReference>
<evidence type="ECO:0000256" key="8">
    <source>
        <dbReference type="ARBA" id="ARBA00023270"/>
    </source>
</evidence>
<keyword evidence="3" id="KW-0068">Autocatalytic cleavage</keyword>
<keyword evidence="5" id="KW-0620">Polyamine biosynthesis</keyword>
<dbReference type="Pfam" id="PF02675">
    <property type="entry name" value="AdoMet_dc"/>
    <property type="match status" value="1"/>
</dbReference>
<evidence type="ECO:0000256" key="4">
    <source>
        <dbReference type="ARBA" id="ARBA00023066"/>
    </source>
</evidence>
<evidence type="ECO:0000256" key="5">
    <source>
        <dbReference type="ARBA" id="ARBA00023115"/>
    </source>
</evidence>
<accession>A0A2H0RIU4</accession>
<sequence length="127" mass="15128">MSKVQEDYSKRKSWGMVASIDIYHCNPKFITSKKKIQEFVIKLCQSIGMKRHGPTLIERFAEGELAGYSAMQFIETSSITMHFDDQHDNRAFIDIFSCKFFDHKRAERFCRDFFESKKSKSIYYFRH</sequence>
<dbReference type="InterPro" id="IPR016067">
    <property type="entry name" value="S-AdoMet_deCO2ase_core"/>
</dbReference>
<organism evidence="10 11">
    <name type="scientific">Candidatus Vogelbacteria bacterium CG10_big_fil_rev_8_21_14_0_10_49_38</name>
    <dbReference type="NCBI Taxonomy" id="1975043"/>
    <lineage>
        <taxon>Bacteria</taxon>
        <taxon>Candidatus Vogeliibacteriota</taxon>
    </lineage>
</organism>
<keyword evidence="8" id="KW-0704">Schiff base</keyword>
<keyword evidence="9" id="KW-0670">Pyruvate</keyword>
<evidence type="ECO:0000256" key="7">
    <source>
        <dbReference type="ARBA" id="ARBA00023239"/>
    </source>
</evidence>
<evidence type="ECO:0000256" key="3">
    <source>
        <dbReference type="ARBA" id="ARBA00022813"/>
    </source>
</evidence>
<dbReference type="EMBL" id="PCYK01000003">
    <property type="protein sequence ID" value="PIR46413.1"/>
    <property type="molecule type" value="Genomic_DNA"/>
</dbReference>
<keyword evidence="7" id="KW-0456">Lyase</keyword>
<name>A0A2H0RIU4_9BACT</name>
<dbReference type="Proteomes" id="UP000230431">
    <property type="component" value="Unassembled WGS sequence"/>
</dbReference>
<reference evidence="10 11" key="1">
    <citation type="submission" date="2017-09" db="EMBL/GenBank/DDBJ databases">
        <title>Depth-based differentiation of microbial function through sediment-hosted aquifers and enrichment of novel symbionts in the deep terrestrial subsurface.</title>
        <authorList>
            <person name="Probst A.J."/>
            <person name="Ladd B."/>
            <person name="Jarett J.K."/>
            <person name="Geller-Mcgrath D.E."/>
            <person name="Sieber C.M."/>
            <person name="Emerson J.B."/>
            <person name="Anantharaman K."/>
            <person name="Thomas B.C."/>
            <person name="Malmstrom R."/>
            <person name="Stieglmeier M."/>
            <person name="Klingl A."/>
            <person name="Woyke T."/>
            <person name="Ryan C.M."/>
            <person name="Banfield J.F."/>
        </authorList>
    </citation>
    <scope>NUCLEOTIDE SEQUENCE [LARGE SCALE GENOMIC DNA]</scope>
    <source>
        <strain evidence="10">CG10_big_fil_rev_8_21_14_0_10_49_38</strain>
    </source>
</reference>
<evidence type="ECO:0000256" key="2">
    <source>
        <dbReference type="ARBA" id="ARBA00022793"/>
    </source>
</evidence>
<evidence type="ECO:0000313" key="11">
    <source>
        <dbReference type="Proteomes" id="UP000230431"/>
    </source>
</evidence>
<evidence type="ECO:0000256" key="9">
    <source>
        <dbReference type="ARBA" id="ARBA00023317"/>
    </source>
</evidence>
<dbReference type="InterPro" id="IPR003826">
    <property type="entry name" value="AdoMetDC_fam_prok"/>
</dbReference>
<gene>
    <name evidence="10" type="ORF">COV08_00575</name>
</gene>
<keyword evidence="2" id="KW-0210">Decarboxylase</keyword>
<protein>
    <submittedName>
        <fullName evidence="10">S-adenosylmethionine decarboxylase</fullName>
    </submittedName>
</protein>
<keyword evidence="4" id="KW-0745">Spermidine biosynthesis</keyword>
<evidence type="ECO:0000256" key="6">
    <source>
        <dbReference type="ARBA" id="ARBA00023145"/>
    </source>
</evidence>
<evidence type="ECO:0000313" key="10">
    <source>
        <dbReference type="EMBL" id="PIR46413.1"/>
    </source>
</evidence>
<dbReference type="Gene3D" id="3.60.90.10">
    <property type="entry name" value="S-adenosylmethionine decarboxylase"/>
    <property type="match status" value="1"/>
</dbReference>
<proteinExistence type="predicted"/>
<comment type="cofactor">
    <cofactor evidence="1">
        <name>pyruvate</name>
        <dbReference type="ChEBI" id="CHEBI:15361"/>
    </cofactor>
</comment>
<dbReference type="GO" id="GO:0008295">
    <property type="term" value="P:spermidine biosynthetic process"/>
    <property type="evidence" value="ECO:0007669"/>
    <property type="project" value="UniProtKB-KW"/>
</dbReference>